<organism evidence="11 12">
    <name type="scientific">Scardovia inopinata F0304</name>
    <dbReference type="NCBI Taxonomy" id="641146"/>
    <lineage>
        <taxon>Bacteria</taxon>
        <taxon>Bacillati</taxon>
        <taxon>Actinomycetota</taxon>
        <taxon>Actinomycetes</taxon>
        <taxon>Bifidobacteriales</taxon>
        <taxon>Bifidobacteriaceae</taxon>
        <taxon>Scardovia</taxon>
    </lineage>
</organism>
<accession>W5IIY9</accession>
<dbReference type="InterPro" id="IPR036412">
    <property type="entry name" value="HAD-like_sf"/>
</dbReference>
<dbReference type="GO" id="GO:0005507">
    <property type="term" value="F:copper ion binding"/>
    <property type="evidence" value="ECO:0007669"/>
    <property type="project" value="TreeGrafter"/>
</dbReference>
<evidence type="ECO:0000256" key="6">
    <source>
        <dbReference type="ARBA" id="ARBA00022989"/>
    </source>
</evidence>
<comment type="similarity">
    <text evidence="2">Belongs to the cation transport ATPase (P-type) (TC 3.A.3) family. Type IB subfamily.</text>
</comment>
<feature type="transmembrane region" description="Helical" evidence="9">
    <location>
        <begin position="690"/>
        <end position="711"/>
    </location>
</feature>
<dbReference type="InterPro" id="IPR008250">
    <property type="entry name" value="ATPase_P-typ_transduc_dom_A_sf"/>
</dbReference>
<dbReference type="Pfam" id="PF00122">
    <property type="entry name" value="E1-E2_ATPase"/>
    <property type="match status" value="1"/>
</dbReference>
<dbReference type="GO" id="GO:0055070">
    <property type="term" value="P:copper ion homeostasis"/>
    <property type="evidence" value="ECO:0007669"/>
    <property type="project" value="TreeGrafter"/>
</dbReference>
<dbReference type="PANTHER" id="PTHR43520">
    <property type="entry name" value="ATP7, ISOFORM B"/>
    <property type="match status" value="1"/>
</dbReference>
<evidence type="ECO:0000256" key="8">
    <source>
        <dbReference type="SAM" id="MobiDB-lite"/>
    </source>
</evidence>
<dbReference type="InterPro" id="IPR059000">
    <property type="entry name" value="ATPase_P-type_domA"/>
</dbReference>
<proteinExistence type="inferred from homology"/>
<keyword evidence="3 9" id="KW-0812">Transmembrane</keyword>
<dbReference type="GO" id="GO:0016491">
    <property type="term" value="F:oxidoreductase activity"/>
    <property type="evidence" value="ECO:0007669"/>
    <property type="project" value="InterPro"/>
</dbReference>
<dbReference type="InterPro" id="IPR012348">
    <property type="entry name" value="RNR-like"/>
</dbReference>
<evidence type="ECO:0000256" key="9">
    <source>
        <dbReference type="SAM" id="Phobius"/>
    </source>
</evidence>
<feature type="transmembrane region" description="Helical" evidence="9">
    <location>
        <begin position="665"/>
        <end position="684"/>
    </location>
</feature>
<dbReference type="SMART" id="SM00746">
    <property type="entry name" value="TRASH"/>
    <property type="match status" value="1"/>
</dbReference>
<dbReference type="CDD" id="cd02094">
    <property type="entry name" value="P-type_ATPase_Cu-like"/>
    <property type="match status" value="1"/>
</dbReference>
<dbReference type="Pfam" id="PF00702">
    <property type="entry name" value="Hydrolase"/>
    <property type="match status" value="1"/>
</dbReference>
<feature type="region of interest" description="Disordered" evidence="8">
    <location>
        <begin position="444"/>
        <end position="477"/>
    </location>
</feature>
<feature type="transmembrane region" description="Helical" evidence="9">
    <location>
        <begin position="103"/>
        <end position="126"/>
    </location>
</feature>
<name>W5IIY9_SCAIO</name>
<evidence type="ECO:0000256" key="2">
    <source>
        <dbReference type="ARBA" id="ARBA00006024"/>
    </source>
</evidence>
<feature type="region of interest" description="Disordered" evidence="8">
    <location>
        <begin position="1"/>
        <end position="22"/>
    </location>
</feature>
<dbReference type="PRINTS" id="PR00119">
    <property type="entry name" value="CATATPASE"/>
</dbReference>
<keyword evidence="7 9" id="KW-0472">Membrane</keyword>
<dbReference type="InterPro" id="IPR001757">
    <property type="entry name" value="P_typ_ATPase"/>
</dbReference>
<evidence type="ECO:0000313" key="12">
    <source>
        <dbReference type="Proteomes" id="UP000005777"/>
    </source>
</evidence>
<sequence length="830" mass="88368">MSSQNNISSIDSNDNNGNNGNNEELERAKEIKDLKRLIVIGAVLTTPVFLVGMIGMFVPGMPMWLMNPWWQAVLITPVMFYCGWPIHRVGWMAIVHRSPDMNSLVTVGAFAAYLYSLVVCIAPEALPQQSRTAYFESVGVVITLVLVGRLLEARARSGTGNAVKALIGLRPQTAVKIDNQALASGVWQRPDVDKLAGDAVNTTTANAGVNFGGKGFSEETGNTGNMGDTTSKDAARHLAVVDANSLAVGDLIVVKGGDTIPSDGIVAAGSSTIDESMITGESQPVRRGVGQQVTGATLVLDSPLVVRVNKVGKDTVLSQIIDLVSHAQATKAPVQKLADQISRIFVPIVFLIAVWTFVIWFTLGPQPRLAHAIVTAVSVLIIACPCALGLATPLSVTVGMGLGARNGILITTANALQNARRISTVVFDKTGTITKGIAHEEIKTQESQTQADTTLTDTTRTEQAGDNHYESHYESPETSLASRVSYDNDQIKPSAPAAIARLHQMGVRTILLSGDKPETAEKIARQVGIDTVIAGVKPDGKAAWIERIQAQTQAPTMTQAPAMTQVQIPAHKNEESIQKVRDNKKALVLGKGNHDNNRHGLVAMVGDGINDAPALAQADIGFAMGTGTDIAMRSADITLMNGDLSGVVKTITLSKATMHNIAENLFFAFAYNVIGIPLAAGVLYPAFGWLLSPMIAGAAMALSSVCLVLNANRLNKADINQAEINADIKAKIRASTGKTTAALPHLYNDETHQAEQAGMRGEQDSADAEQAGMRGEQDSADADSFLDPVCGMTVGKDSISYEYQGKTYHFCSDHCLATFKENPQKFANRS</sequence>
<dbReference type="GO" id="GO:0043682">
    <property type="term" value="F:P-type divalent copper transporter activity"/>
    <property type="evidence" value="ECO:0007669"/>
    <property type="project" value="TreeGrafter"/>
</dbReference>
<keyword evidence="4" id="KW-0479">Metal-binding</keyword>
<protein>
    <submittedName>
        <fullName evidence="11">HAD ATPase, P-type, family IC</fullName>
    </submittedName>
</protein>
<dbReference type="GO" id="GO:0005524">
    <property type="term" value="F:ATP binding"/>
    <property type="evidence" value="ECO:0007669"/>
    <property type="project" value="InterPro"/>
</dbReference>
<feature type="transmembrane region" description="Helical" evidence="9">
    <location>
        <begin position="37"/>
        <end position="57"/>
    </location>
</feature>
<evidence type="ECO:0000256" key="3">
    <source>
        <dbReference type="ARBA" id="ARBA00022692"/>
    </source>
</evidence>
<dbReference type="Gene3D" id="2.70.150.10">
    <property type="entry name" value="Calcium-transporting ATPase, cytoplasmic transduction domain A"/>
    <property type="match status" value="1"/>
</dbReference>
<dbReference type="Gene3D" id="3.40.50.1000">
    <property type="entry name" value="HAD superfamily/HAD-like"/>
    <property type="match status" value="1"/>
</dbReference>
<keyword evidence="5" id="KW-1278">Translocase</keyword>
<dbReference type="InterPro" id="IPR023298">
    <property type="entry name" value="ATPase_P-typ_TM_dom_sf"/>
</dbReference>
<dbReference type="InterPro" id="IPR007029">
    <property type="entry name" value="YHS_dom"/>
</dbReference>
<dbReference type="InterPro" id="IPR011017">
    <property type="entry name" value="TRASH_dom"/>
</dbReference>
<feature type="domain" description="TRASH" evidence="10">
    <location>
        <begin position="787"/>
        <end position="823"/>
    </location>
</feature>
<dbReference type="NCBIfam" id="TIGR01494">
    <property type="entry name" value="ATPase_P-type"/>
    <property type="match status" value="2"/>
</dbReference>
<evidence type="ECO:0000256" key="5">
    <source>
        <dbReference type="ARBA" id="ARBA00022967"/>
    </source>
</evidence>
<feature type="transmembrane region" description="Helical" evidence="9">
    <location>
        <begin position="69"/>
        <end position="91"/>
    </location>
</feature>
<reference evidence="11 12" key="1">
    <citation type="submission" date="2012-01" db="EMBL/GenBank/DDBJ databases">
        <title>The Genome Sequence of Scardovia inopinata F0304.</title>
        <authorList>
            <consortium name="The Broad Institute Genome Sequencing Platform"/>
            <person name="Earl A."/>
            <person name="Ward D."/>
            <person name="Feldgarden M."/>
            <person name="Gevers D."/>
            <person name="Izard J."/>
            <person name="Baranova O.V."/>
            <person name="Blanton J.M."/>
            <person name="Tanner A.C."/>
            <person name="Dewhirst F.E."/>
            <person name="Young S.K."/>
            <person name="Zeng Q."/>
            <person name="Gargeya S."/>
            <person name="Fitzgerald M."/>
            <person name="Haas B."/>
            <person name="Abouelleil A."/>
            <person name="Alvarado L."/>
            <person name="Arachchi H.M."/>
            <person name="Berlin A."/>
            <person name="Chapman S.B."/>
            <person name="Gearin G."/>
            <person name="Goldberg J."/>
            <person name="Griggs A."/>
            <person name="Gujja S."/>
            <person name="Hansen M."/>
            <person name="Heiman D."/>
            <person name="Howarth C."/>
            <person name="Larimer J."/>
            <person name="Lui A."/>
            <person name="MacDonald P.J."/>
            <person name="McCowen C."/>
            <person name="Montmayeur A."/>
            <person name="Murphy C."/>
            <person name="Neiman D."/>
            <person name="Pearson M."/>
            <person name="Priest M."/>
            <person name="Roberts A."/>
            <person name="Saif S."/>
            <person name="Shea T."/>
            <person name="Sisk P."/>
            <person name="Stolte C."/>
            <person name="Sykes S."/>
            <person name="Wortman J."/>
            <person name="Nusbaum C."/>
            <person name="Birren B."/>
        </authorList>
    </citation>
    <scope>NUCLEOTIDE SEQUENCE [LARGE SCALE GENOMIC DNA]</scope>
    <source>
        <strain evidence="11 12">F0304</strain>
    </source>
</reference>
<dbReference type="InterPro" id="IPR018303">
    <property type="entry name" value="ATPase_P-typ_P_site"/>
</dbReference>
<feature type="transmembrane region" description="Helical" evidence="9">
    <location>
        <begin position="344"/>
        <end position="363"/>
    </location>
</feature>
<comment type="caution">
    <text evidence="11">The sequence shown here is derived from an EMBL/GenBank/DDBJ whole genome shotgun (WGS) entry which is preliminary data.</text>
</comment>
<dbReference type="EMBL" id="ADCX01000002">
    <property type="protein sequence ID" value="EFG26801.2"/>
    <property type="molecule type" value="Genomic_DNA"/>
</dbReference>
<dbReference type="eggNOG" id="COG2217">
    <property type="taxonomic scope" value="Bacteria"/>
</dbReference>
<dbReference type="AlphaFoldDB" id="W5IIY9"/>
<dbReference type="Proteomes" id="UP000005777">
    <property type="component" value="Unassembled WGS sequence"/>
</dbReference>
<dbReference type="PRINTS" id="PR00943">
    <property type="entry name" value="CUATPASE"/>
</dbReference>
<evidence type="ECO:0000313" key="11">
    <source>
        <dbReference type="EMBL" id="EFG26801.2"/>
    </source>
</evidence>
<dbReference type="Gene3D" id="1.10.620.20">
    <property type="entry name" value="Ribonucleotide Reductase, subunit A"/>
    <property type="match status" value="1"/>
</dbReference>
<feature type="transmembrane region" description="Helical" evidence="9">
    <location>
        <begin position="132"/>
        <end position="151"/>
    </location>
</feature>
<dbReference type="InterPro" id="IPR009078">
    <property type="entry name" value="Ferritin-like_SF"/>
</dbReference>
<dbReference type="InterPro" id="IPR023214">
    <property type="entry name" value="HAD_sf"/>
</dbReference>
<feature type="region of interest" description="Disordered" evidence="8">
    <location>
        <begin position="753"/>
        <end position="784"/>
    </location>
</feature>
<feature type="transmembrane region" description="Helical" evidence="9">
    <location>
        <begin position="369"/>
        <end position="391"/>
    </location>
</feature>
<dbReference type="SUPFAM" id="SSF81653">
    <property type="entry name" value="Calcium ATPase, transduction domain A"/>
    <property type="match status" value="1"/>
</dbReference>
<keyword evidence="6 9" id="KW-1133">Transmembrane helix</keyword>
<keyword evidence="12" id="KW-1185">Reference proteome</keyword>
<dbReference type="SUPFAM" id="SSF56784">
    <property type="entry name" value="HAD-like"/>
    <property type="match status" value="1"/>
</dbReference>
<dbReference type="Pfam" id="PF04945">
    <property type="entry name" value="YHS"/>
    <property type="match status" value="1"/>
</dbReference>
<evidence type="ECO:0000259" key="10">
    <source>
        <dbReference type="SMART" id="SM00746"/>
    </source>
</evidence>
<dbReference type="PROSITE" id="PS00154">
    <property type="entry name" value="ATPASE_E1_E2"/>
    <property type="match status" value="1"/>
</dbReference>
<feature type="compositionally biased region" description="Basic and acidic residues" evidence="8">
    <location>
        <begin position="459"/>
        <end position="475"/>
    </location>
</feature>
<evidence type="ECO:0000256" key="4">
    <source>
        <dbReference type="ARBA" id="ARBA00022723"/>
    </source>
</evidence>
<evidence type="ECO:0000256" key="1">
    <source>
        <dbReference type="ARBA" id="ARBA00004651"/>
    </source>
</evidence>
<dbReference type="GO" id="GO:0005886">
    <property type="term" value="C:plasma membrane"/>
    <property type="evidence" value="ECO:0007669"/>
    <property type="project" value="UniProtKB-SubCell"/>
</dbReference>
<dbReference type="PANTHER" id="PTHR43520:SF8">
    <property type="entry name" value="P-TYPE CU(+) TRANSPORTER"/>
    <property type="match status" value="1"/>
</dbReference>
<evidence type="ECO:0000256" key="7">
    <source>
        <dbReference type="ARBA" id="ARBA00023136"/>
    </source>
</evidence>
<dbReference type="GO" id="GO:0016887">
    <property type="term" value="F:ATP hydrolysis activity"/>
    <property type="evidence" value="ECO:0007669"/>
    <property type="project" value="InterPro"/>
</dbReference>
<feature type="compositionally biased region" description="Low complexity" evidence="8">
    <location>
        <begin position="448"/>
        <end position="458"/>
    </location>
</feature>
<gene>
    <name evidence="11" type="ORF">HMPREF9020_00429</name>
</gene>
<dbReference type="SUPFAM" id="SSF81665">
    <property type="entry name" value="Calcium ATPase, transmembrane domain M"/>
    <property type="match status" value="1"/>
</dbReference>
<dbReference type="SUPFAM" id="SSF47240">
    <property type="entry name" value="Ferritin-like"/>
    <property type="match status" value="1"/>
</dbReference>
<comment type="subcellular location">
    <subcellularLocation>
        <location evidence="1">Cell membrane</location>
        <topology evidence="1">Multi-pass membrane protein</topology>
    </subcellularLocation>
</comment>
<dbReference type="HOGENOM" id="CLU_001771_11_2_11"/>